<dbReference type="SMART" id="SM00198">
    <property type="entry name" value="SCP"/>
    <property type="match status" value="1"/>
</dbReference>
<keyword evidence="3" id="KW-1185">Reference proteome</keyword>
<dbReference type="InterPro" id="IPR001283">
    <property type="entry name" value="CRISP-related"/>
</dbReference>
<protein>
    <submittedName>
        <fullName evidence="4">SCP domain-containing protein</fullName>
    </submittedName>
</protein>
<evidence type="ECO:0000259" key="2">
    <source>
        <dbReference type="SMART" id="SM00198"/>
    </source>
</evidence>
<dbReference type="Pfam" id="PF24100">
    <property type="entry name" value="DUF7381"/>
    <property type="match status" value="1"/>
</dbReference>
<dbReference type="InterPro" id="IPR055805">
    <property type="entry name" value="DUF7381"/>
</dbReference>
<dbReference type="PANTHER" id="PTHR10334">
    <property type="entry name" value="CYSTEINE-RICH SECRETORY PROTEIN-RELATED"/>
    <property type="match status" value="1"/>
</dbReference>
<organism evidence="3 4">
    <name type="scientific">Strongyloides venezuelensis</name>
    <name type="common">Threadworm</name>
    <dbReference type="NCBI Taxonomy" id="75913"/>
    <lineage>
        <taxon>Eukaryota</taxon>
        <taxon>Metazoa</taxon>
        <taxon>Ecdysozoa</taxon>
        <taxon>Nematoda</taxon>
        <taxon>Chromadorea</taxon>
        <taxon>Rhabditida</taxon>
        <taxon>Tylenchina</taxon>
        <taxon>Panagrolaimomorpha</taxon>
        <taxon>Strongyloidoidea</taxon>
        <taxon>Strongyloididae</taxon>
        <taxon>Strongyloides</taxon>
    </lineage>
</organism>
<feature type="transmembrane region" description="Helical" evidence="1">
    <location>
        <begin position="6"/>
        <end position="28"/>
    </location>
</feature>
<keyword evidence="1" id="KW-0812">Transmembrane</keyword>
<evidence type="ECO:0000313" key="3">
    <source>
        <dbReference type="Proteomes" id="UP000035680"/>
    </source>
</evidence>
<reference evidence="4" key="2">
    <citation type="submission" date="2015-08" db="UniProtKB">
        <authorList>
            <consortium name="WormBaseParasite"/>
        </authorList>
    </citation>
    <scope>IDENTIFICATION</scope>
</reference>
<dbReference type="Pfam" id="PF00188">
    <property type="entry name" value="CAP"/>
    <property type="match status" value="1"/>
</dbReference>
<dbReference type="WBParaSite" id="SVE_0886000.1">
    <property type="protein sequence ID" value="SVE_0886000.1"/>
    <property type="gene ID" value="SVE_0886000"/>
</dbReference>
<dbReference type="InterPro" id="IPR014044">
    <property type="entry name" value="CAP_dom"/>
</dbReference>
<evidence type="ECO:0000313" key="4">
    <source>
        <dbReference type="WBParaSite" id="SVE_0886000.1"/>
    </source>
</evidence>
<dbReference type="Gene3D" id="3.40.33.10">
    <property type="entry name" value="CAP"/>
    <property type="match status" value="1"/>
</dbReference>
<dbReference type="AlphaFoldDB" id="A0A0K0FIY7"/>
<reference evidence="3" key="1">
    <citation type="submission" date="2014-07" db="EMBL/GenBank/DDBJ databases">
        <authorList>
            <person name="Martin A.A"/>
            <person name="De Silva N."/>
        </authorList>
    </citation>
    <scope>NUCLEOTIDE SEQUENCE</scope>
</reference>
<evidence type="ECO:0000256" key="1">
    <source>
        <dbReference type="SAM" id="Phobius"/>
    </source>
</evidence>
<dbReference type="Proteomes" id="UP000035680">
    <property type="component" value="Unassembled WGS sequence"/>
</dbReference>
<keyword evidence="1" id="KW-0472">Membrane</keyword>
<keyword evidence="1" id="KW-1133">Transmembrane helix</keyword>
<dbReference type="InterPro" id="IPR035940">
    <property type="entry name" value="CAP_sf"/>
</dbReference>
<accession>A0A0K0FIY7</accession>
<sequence>MHISIIVYVSIPFIINLVKTQELAVTYMKMYMRRNRKFYSYRERMYFTFKQMIEEIFKDHRPIDPRYLLITKIASLGNNGAYIPEQRKYKNATTGTYETHISPYLITEYYIRNSLKYVCNGETFNSYRKALEYAMEAKRHDHSVPTGIPSSPLLPPIDSNSLVYEKIYCRKFWWILWEFCDYHCYSSDNFKVMKKKFLLELNYYRAKYGAKPLVEDQYLSSAAQRLLTKVVLMRTKIDITKLENIGKGTLITAPLILNKWFGEHKLYNHKNFGNPKTKHFTAMVWKSVTSVGFGIMRVGNEIFVKLIYYKKVNMPNQYEEIVLEKVSRRSGSRRL</sequence>
<name>A0A0K0FIY7_STRVS</name>
<proteinExistence type="predicted"/>
<feature type="domain" description="SCP" evidence="2">
    <location>
        <begin position="192"/>
        <end position="316"/>
    </location>
</feature>
<dbReference type="SUPFAM" id="SSF55797">
    <property type="entry name" value="PR-1-like"/>
    <property type="match status" value="1"/>
</dbReference>